<keyword evidence="3" id="KW-0274">FAD</keyword>
<comment type="similarity">
    <text evidence="1">Belongs to the GMC oxidoreductase family.</text>
</comment>
<dbReference type="GO" id="GO:0016614">
    <property type="term" value="F:oxidoreductase activity, acting on CH-OH group of donors"/>
    <property type="evidence" value="ECO:0007669"/>
    <property type="project" value="InterPro"/>
</dbReference>
<keyword evidence="3" id="KW-0285">Flavoprotein</keyword>
<reference evidence="7" key="1">
    <citation type="journal article" date="2021" name="Nat. Commun.">
        <title>Genetic determinants of endophytism in the Arabidopsis root mycobiome.</title>
        <authorList>
            <person name="Mesny F."/>
            <person name="Miyauchi S."/>
            <person name="Thiergart T."/>
            <person name="Pickel B."/>
            <person name="Atanasova L."/>
            <person name="Karlsson M."/>
            <person name="Huettel B."/>
            <person name="Barry K.W."/>
            <person name="Haridas S."/>
            <person name="Chen C."/>
            <person name="Bauer D."/>
            <person name="Andreopoulos W."/>
            <person name="Pangilinan J."/>
            <person name="LaButti K."/>
            <person name="Riley R."/>
            <person name="Lipzen A."/>
            <person name="Clum A."/>
            <person name="Drula E."/>
            <person name="Henrissat B."/>
            <person name="Kohler A."/>
            <person name="Grigoriev I.V."/>
            <person name="Martin F.M."/>
            <person name="Hacquard S."/>
        </authorList>
    </citation>
    <scope>NUCLEOTIDE SEQUENCE</scope>
    <source>
        <strain evidence="7">MPI-CAGE-CH-0235</strain>
    </source>
</reference>
<comment type="caution">
    <text evidence="7">The sequence shown here is derived from an EMBL/GenBank/DDBJ whole genome shotgun (WGS) entry which is preliminary data.</text>
</comment>
<dbReference type="PIRSF" id="PIRSF000137">
    <property type="entry name" value="Alcohol_oxidase"/>
    <property type="match status" value="1"/>
</dbReference>
<evidence type="ECO:0000256" key="4">
    <source>
        <dbReference type="SAM" id="SignalP"/>
    </source>
</evidence>
<evidence type="ECO:0000256" key="2">
    <source>
        <dbReference type="ARBA" id="ARBA00023180"/>
    </source>
</evidence>
<feature type="binding site" evidence="3">
    <location>
        <position position="136"/>
    </location>
    <ligand>
        <name>FAD</name>
        <dbReference type="ChEBI" id="CHEBI:57692"/>
    </ligand>
</feature>
<protein>
    <submittedName>
        <fullName evidence="7">Glucose-methanol-choline oxidoreductase</fullName>
    </submittedName>
</protein>
<keyword evidence="4" id="KW-0732">Signal</keyword>
<dbReference type="Gene3D" id="3.50.50.60">
    <property type="entry name" value="FAD/NAD(P)-binding domain"/>
    <property type="match status" value="1"/>
</dbReference>
<keyword evidence="8" id="KW-1185">Reference proteome</keyword>
<feature type="signal peptide" evidence="4">
    <location>
        <begin position="1"/>
        <end position="24"/>
    </location>
</feature>
<dbReference type="Gene3D" id="3.30.560.10">
    <property type="entry name" value="Glucose Oxidase, domain 3"/>
    <property type="match status" value="1"/>
</dbReference>
<dbReference type="GO" id="GO:0050660">
    <property type="term" value="F:flavin adenine dinucleotide binding"/>
    <property type="evidence" value="ECO:0007669"/>
    <property type="project" value="InterPro"/>
</dbReference>
<dbReference type="InterPro" id="IPR007867">
    <property type="entry name" value="GMC_OxRtase_C"/>
</dbReference>
<feature type="chain" id="PRO_5035429210" evidence="4">
    <location>
        <begin position="25"/>
        <end position="620"/>
    </location>
</feature>
<accession>A0A8K0SNR6</accession>
<dbReference type="InterPro" id="IPR012132">
    <property type="entry name" value="GMC_OxRdtase"/>
</dbReference>
<evidence type="ECO:0000256" key="3">
    <source>
        <dbReference type="PIRSR" id="PIRSR000137-2"/>
    </source>
</evidence>
<dbReference type="Pfam" id="PF05199">
    <property type="entry name" value="GMC_oxred_C"/>
    <property type="match status" value="1"/>
</dbReference>
<evidence type="ECO:0000259" key="5">
    <source>
        <dbReference type="Pfam" id="PF00732"/>
    </source>
</evidence>
<dbReference type="SUPFAM" id="SSF54373">
    <property type="entry name" value="FAD-linked reductases, C-terminal domain"/>
    <property type="match status" value="1"/>
</dbReference>
<dbReference type="SUPFAM" id="SSF51905">
    <property type="entry name" value="FAD/NAD(P)-binding domain"/>
    <property type="match status" value="1"/>
</dbReference>
<feature type="domain" description="Glucose-methanol-choline oxidoreductase N-terminal" evidence="5">
    <location>
        <begin position="48"/>
        <end position="368"/>
    </location>
</feature>
<keyword evidence="2" id="KW-0325">Glycoprotein</keyword>
<dbReference type="PANTHER" id="PTHR11552:SF138">
    <property type="entry name" value="DEHYDROGENASE PKFF-RELATED"/>
    <property type="match status" value="1"/>
</dbReference>
<dbReference type="OrthoDB" id="269227at2759"/>
<evidence type="ECO:0000313" key="7">
    <source>
        <dbReference type="EMBL" id="KAH7310792.1"/>
    </source>
</evidence>
<gene>
    <name evidence="7" type="ORF">B0I35DRAFT_439701</name>
</gene>
<name>A0A8K0SNR6_9HYPO</name>
<dbReference type="Pfam" id="PF00732">
    <property type="entry name" value="GMC_oxred_N"/>
    <property type="match status" value="1"/>
</dbReference>
<dbReference type="GO" id="GO:0044550">
    <property type="term" value="P:secondary metabolite biosynthetic process"/>
    <property type="evidence" value="ECO:0007669"/>
    <property type="project" value="TreeGrafter"/>
</dbReference>
<organism evidence="7 8">
    <name type="scientific">Stachybotrys elegans</name>
    <dbReference type="NCBI Taxonomy" id="80388"/>
    <lineage>
        <taxon>Eukaryota</taxon>
        <taxon>Fungi</taxon>
        <taxon>Dikarya</taxon>
        <taxon>Ascomycota</taxon>
        <taxon>Pezizomycotina</taxon>
        <taxon>Sordariomycetes</taxon>
        <taxon>Hypocreomycetidae</taxon>
        <taxon>Hypocreales</taxon>
        <taxon>Stachybotryaceae</taxon>
        <taxon>Stachybotrys</taxon>
    </lineage>
</organism>
<comment type="cofactor">
    <cofactor evidence="3">
        <name>FAD</name>
        <dbReference type="ChEBI" id="CHEBI:57692"/>
    </cofactor>
</comment>
<evidence type="ECO:0000259" key="6">
    <source>
        <dbReference type="Pfam" id="PF05199"/>
    </source>
</evidence>
<dbReference type="InterPro" id="IPR000172">
    <property type="entry name" value="GMC_OxRdtase_N"/>
</dbReference>
<dbReference type="Proteomes" id="UP000813444">
    <property type="component" value="Unassembled WGS sequence"/>
</dbReference>
<evidence type="ECO:0000256" key="1">
    <source>
        <dbReference type="ARBA" id="ARBA00010790"/>
    </source>
</evidence>
<dbReference type="AlphaFoldDB" id="A0A8K0SNR6"/>
<sequence length="620" mass="66712">MRGFRATSLAYAWCVATSLSIASAFQEAIVAEQLLGSHFGVAGLPGAYDYVILGGGTAGITLAHRLASDGRYSVALVNAGDFAEFANGNFSQVPALASMFGGSNPFLRNPLLDFHQYTTKQPQLDNRELYYTIPKVLGGGSSRNYLWFPRAHEGALEKWATLVEDESYLFPNLLPFYQKVGTFTPPNTKTRFANASTPHNAGVYANNGGPVQVGYPNWANPISSWLEKGFKGIGLKALPGALADGKLWGYAYPPSSMDSATQSRSSSSTSYLRDALRKTTNLNIYKNTLAKRILFDENKKAIGAVVESDGFEYQLMANREVIVSAGFARSPQLLMVSGVGPAATLDGLGIDVVSDLPGVGQNMMDHVVMSPSYAVNVLTHNAFSDPAVYVDHLIQYRSSLTGMFTNNGGDILAFTKFAANAIKKSTLKDLDAFSKDWPHVQFMPLDAYVGNFEDSMAAPAGNYVSPMVALSAPFSRGNVTIQSTDTNVNPIVSPNWLLDPRDQEMAVAAFKLSRKIMTQDATRPVVVGDEAFPGLDVKTDAQILATIRRQAFPVSHGSCTCAMGPRTNKMAVVDQSAKVYGVQGLRVVDASAFPILPPGTPSQTVYALAEKIAQDILNGE</sequence>
<dbReference type="InterPro" id="IPR036188">
    <property type="entry name" value="FAD/NAD-bd_sf"/>
</dbReference>
<dbReference type="PANTHER" id="PTHR11552">
    <property type="entry name" value="GLUCOSE-METHANOL-CHOLINE GMC OXIDOREDUCTASE"/>
    <property type="match status" value="1"/>
</dbReference>
<dbReference type="EMBL" id="JAGPNK010000012">
    <property type="protein sequence ID" value="KAH7310792.1"/>
    <property type="molecule type" value="Genomic_DNA"/>
</dbReference>
<proteinExistence type="inferred from homology"/>
<evidence type="ECO:0000313" key="8">
    <source>
        <dbReference type="Proteomes" id="UP000813444"/>
    </source>
</evidence>
<feature type="domain" description="Glucose-methanol-choline oxidoreductase C-terminal" evidence="6">
    <location>
        <begin position="473"/>
        <end position="609"/>
    </location>
</feature>